<reference evidence="1 2" key="1">
    <citation type="journal article" date="2013" name="Genome Biol.">
        <title>Draft genome of the mountain pine beetle, Dendroctonus ponderosae Hopkins, a major forest pest.</title>
        <authorList>
            <person name="Keeling C.I."/>
            <person name="Yuen M.M."/>
            <person name="Liao N.Y."/>
            <person name="Docking T.R."/>
            <person name="Chan S.K."/>
            <person name="Taylor G.A."/>
            <person name="Palmquist D.L."/>
            <person name="Jackman S.D."/>
            <person name="Nguyen A."/>
            <person name="Li M."/>
            <person name="Henderson H."/>
            <person name="Janes J.K."/>
            <person name="Zhao Y."/>
            <person name="Pandoh P."/>
            <person name="Moore R."/>
            <person name="Sperling F.A."/>
            <person name="Huber D.P."/>
            <person name="Birol I."/>
            <person name="Jones S.J."/>
            <person name="Bohlmann J."/>
        </authorList>
    </citation>
    <scope>NUCLEOTIDE SEQUENCE</scope>
</reference>
<dbReference type="Gene3D" id="1.10.510.10">
    <property type="entry name" value="Transferase(Phosphotransferase) domain 1"/>
    <property type="match status" value="1"/>
</dbReference>
<protein>
    <recommendedName>
        <fullName evidence="3">Protein kinase domain-containing protein</fullName>
    </recommendedName>
</protein>
<evidence type="ECO:0000313" key="1">
    <source>
        <dbReference type="EMBL" id="ERL91273.1"/>
    </source>
</evidence>
<proteinExistence type="predicted"/>
<name>U4UFX7_DENPD</name>
<dbReference type="AlphaFoldDB" id="U4UFX7"/>
<dbReference type="InterPro" id="IPR011009">
    <property type="entry name" value="Kinase-like_dom_sf"/>
</dbReference>
<evidence type="ECO:0000313" key="2">
    <source>
        <dbReference type="Proteomes" id="UP000030742"/>
    </source>
</evidence>
<accession>U4UFX7</accession>
<dbReference type="SUPFAM" id="SSF56112">
    <property type="entry name" value="Protein kinase-like (PK-like)"/>
    <property type="match status" value="1"/>
</dbReference>
<gene>
    <name evidence="1" type="ORF">D910_08607</name>
</gene>
<feature type="non-terminal residue" evidence="1">
    <location>
        <position position="84"/>
    </location>
</feature>
<dbReference type="EMBL" id="KB632279">
    <property type="protein sequence ID" value="ERL91273.1"/>
    <property type="molecule type" value="Genomic_DNA"/>
</dbReference>
<dbReference type="Proteomes" id="UP000030742">
    <property type="component" value="Unassembled WGS sequence"/>
</dbReference>
<sequence length="84" mass="9987">VLAEPPRAALVSEYCSRGSLQDVLQQDDIKLDWSFRLSLLTDLVRLQRAYFLFDDLRPLETCTYFTASKVPRYRRWMIPLKDFK</sequence>
<organism evidence="1 2">
    <name type="scientific">Dendroctonus ponderosae</name>
    <name type="common">Mountain pine beetle</name>
    <dbReference type="NCBI Taxonomy" id="77166"/>
    <lineage>
        <taxon>Eukaryota</taxon>
        <taxon>Metazoa</taxon>
        <taxon>Ecdysozoa</taxon>
        <taxon>Arthropoda</taxon>
        <taxon>Hexapoda</taxon>
        <taxon>Insecta</taxon>
        <taxon>Pterygota</taxon>
        <taxon>Neoptera</taxon>
        <taxon>Endopterygota</taxon>
        <taxon>Coleoptera</taxon>
        <taxon>Polyphaga</taxon>
        <taxon>Cucujiformia</taxon>
        <taxon>Curculionidae</taxon>
        <taxon>Scolytinae</taxon>
        <taxon>Dendroctonus</taxon>
    </lineage>
</organism>
<evidence type="ECO:0008006" key="3">
    <source>
        <dbReference type="Google" id="ProtNLM"/>
    </source>
</evidence>
<dbReference type="OrthoDB" id="1890790at2759"/>
<feature type="non-terminal residue" evidence="1">
    <location>
        <position position="1"/>
    </location>
</feature>
<dbReference type="STRING" id="77166.U4UFX7"/>